<organism evidence="2 3">
    <name type="scientific">Atta colombica</name>
    <dbReference type="NCBI Taxonomy" id="520822"/>
    <lineage>
        <taxon>Eukaryota</taxon>
        <taxon>Metazoa</taxon>
        <taxon>Ecdysozoa</taxon>
        <taxon>Arthropoda</taxon>
        <taxon>Hexapoda</taxon>
        <taxon>Insecta</taxon>
        <taxon>Pterygota</taxon>
        <taxon>Neoptera</taxon>
        <taxon>Endopterygota</taxon>
        <taxon>Hymenoptera</taxon>
        <taxon>Apocrita</taxon>
        <taxon>Aculeata</taxon>
        <taxon>Formicoidea</taxon>
        <taxon>Formicidae</taxon>
        <taxon>Myrmicinae</taxon>
        <taxon>Atta</taxon>
    </lineage>
</organism>
<dbReference type="Proteomes" id="UP000078540">
    <property type="component" value="Unassembled WGS sequence"/>
</dbReference>
<dbReference type="STRING" id="520822.A0A151HZ82"/>
<proteinExistence type="predicted"/>
<evidence type="ECO:0000313" key="2">
    <source>
        <dbReference type="EMBL" id="KYM77433.1"/>
    </source>
</evidence>
<evidence type="ECO:0000256" key="1">
    <source>
        <dbReference type="SAM" id="Phobius"/>
    </source>
</evidence>
<sequence length="149" mass="16308">MFYERLFRMWVGFSRESASLERSMEKLDYSGIGRSNATSAVIVKSENEHHHLASISGDNIVGTGVRIGRGEDAVASGSVSPVMDSAQSAMMKQTDYVVDVVLPTVLIALLFVGNAIIVYIIFQFRKRKLSATNQGEEMALRGPPDVPNV</sequence>
<dbReference type="AlphaFoldDB" id="A0A151HZ82"/>
<keyword evidence="1" id="KW-0472">Membrane</keyword>
<dbReference type="EMBL" id="KQ976699">
    <property type="protein sequence ID" value="KYM77433.1"/>
    <property type="molecule type" value="Genomic_DNA"/>
</dbReference>
<name>A0A151HZ82_9HYME</name>
<evidence type="ECO:0000313" key="3">
    <source>
        <dbReference type="Proteomes" id="UP000078540"/>
    </source>
</evidence>
<gene>
    <name evidence="2" type="ORF">ALC53_12173</name>
</gene>
<keyword evidence="3" id="KW-1185">Reference proteome</keyword>
<feature type="transmembrane region" description="Helical" evidence="1">
    <location>
        <begin position="100"/>
        <end position="122"/>
    </location>
</feature>
<keyword evidence="1" id="KW-1133">Transmembrane helix</keyword>
<protein>
    <submittedName>
        <fullName evidence="2">Uncharacterized protein</fullName>
    </submittedName>
</protein>
<accession>A0A151HZ82</accession>
<keyword evidence="1" id="KW-0812">Transmembrane</keyword>
<reference evidence="2 3" key="1">
    <citation type="submission" date="2015-09" db="EMBL/GenBank/DDBJ databases">
        <title>Atta colombica WGS genome.</title>
        <authorList>
            <person name="Nygaard S."/>
            <person name="Hu H."/>
            <person name="Boomsma J."/>
            <person name="Zhang G."/>
        </authorList>
    </citation>
    <scope>NUCLEOTIDE SEQUENCE [LARGE SCALE GENOMIC DNA]</scope>
    <source>
        <strain evidence="2">Treedump-2</strain>
        <tissue evidence="2">Whole body</tissue>
    </source>
</reference>